<dbReference type="GO" id="GO:0005793">
    <property type="term" value="C:endoplasmic reticulum-Golgi intermediate compartment"/>
    <property type="evidence" value="ECO:0007669"/>
    <property type="project" value="TreeGrafter"/>
</dbReference>
<keyword evidence="5" id="KW-1185">Reference proteome</keyword>
<evidence type="ECO:0000313" key="4">
    <source>
        <dbReference type="EMBL" id="KAK1682127.1"/>
    </source>
</evidence>
<feature type="region of interest" description="Disordered" evidence="1">
    <location>
        <begin position="1113"/>
        <end position="1161"/>
    </location>
</feature>
<reference evidence="4" key="1">
    <citation type="submission" date="2023-07" db="EMBL/GenBank/DDBJ databases">
        <title>A chromosome-level genome assembly of Lolium multiflorum.</title>
        <authorList>
            <person name="Chen Y."/>
            <person name="Copetti D."/>
            <person name="Kolliker R."/>
            <person name="Studer B."/>
        </authorList>
    </citation>
    <scope>NUCLEOTIDE SEQUENCE</scope>
    <source>
        <strain evidence="4">02402/16</strain>
        <tissue evidence="4">Leaf</tissue>
    </source>
</reference>
<feature type="compositionally biased region" description="Polar residues" evidence="1">
    <location>
        <begin position="684"/>
        <end position="693"/>
    </location>
</feature>
<name>A0AAD8WV58_LOLMU</name>
<feature type="region of interest" description="Disordered" evidence="1">
    <location>
        <begin position="391"/>
        <end position="464"/>
    </location>
</feature>
<feature type="compositionally biased region" description="Basic residues" evidence="1">
    <location>
        <begin position="433"/>
        <end position="443"/>
    </location>
</feature>
<protein>
    <submittedName>
        <fullName evidence="4">Uncharacterized protein</fullName>
    </submittedName>
</protein>
<dbReference type="EMBL" id="JAUUTY010000002">
    <property type="protein sequence ID" value="KAK1682127.1"/>
    <property type="molecule type" value="Genomic_DNA"/>
</dbReference>
<evidence type="ECO:0000313" key="5">
    <source>
        <dbReference type="Proteomes" id="UP001231189"/>
    </source>
</evidence>
<dbReference type="FunFam" id="1.25.10.10:FF:000078">
    <property type="entry name" value="Coatomer subunit gamma"/>
    <property type="match status" value="1"/>
</dbReference>
<feature type="compositionally biased region" description="Basic and acidic residues" evidence="1">
    <location>
        <begin position="745"/>
        <end position="754"/>
    </location>
</feature>
<comment type="caution">
    <text evidence="4">The sequence shown here is derived from an EMBL/GenBank/DDBJ whole genome shotgun (WGS) entry which is preliminary data.</text>
</comment>
<dbReference type="PANTHER" id="PTHR10261">
    <property type="entry name" value="COATOMER SUBUNIT GAMMA"/>
    <property type="match status" value="1"/>
</dbReference>
<dbReference type="GO" id="GO:0009306">
    <property type="term" value="P:protein secretion"/>
    <property type="evidence" value="ECO:0007669"/>
    <property type="project" value="TreeGrafter"/>
</dbReference>
<dbReference type="InterPro" id="IPR016024">
    <property type="entry name" value="ARM-type_fold"/>
</dbReference>
<dbReference type="GO" id="GO:0006886">
    <property type="term" value="P:intracellular protein transport"/>
    <property type="evidence" value="ECO:0007669"/>
    <property type="project" value="InterPro"/>
</dbReference>
<dbReference type="InterPro" id="IPR058352">
    <property type="entry name" value="DUF8039"/>
</dbReference>
<feature type="region of interest" description="Disordered" evidence="1">
    <location>
        <begin position="734"/>
        <end position="754"/>
    </location>
</feature>
<dbReference type="InterPro" id="IPR011989">
    <property type="entry name" value="ARM-like"/>
</dbReference>
<dbReference type="InterPro" id="IPR017106">
    <property type="entry name" value="Coatomer_gsu"/>
</dbReference>
<evidence type="ECO:0000256" key="1">
    <source>
        <dbReference type="SAM" id="MobiDB-lite"/>
    </source>
</evidence>
<dbReference type="GO" id="GO:0005783">
    <property type="term" value="C:endoplasmic reticulum"/>
    <property type="evidence" value="ECO:0007669"/>
    <property type="project" value="TreeGrafter"/>
</dbReference>
<dbReference type="GO" id="GO:0030126">
    <property type="term" value="C:COPI vesicle coat"/>
    <property type="evidence" value="ECO:0007669"/>
    <property type="project" value="TreeGrafter"/>
</dbReference>
<dbReference type="Gene3D" id="1.25.10.10">
    <property type="entry name" value="Leucine-rich Repeat Variant"/>
    <property type="match status" value="1"/>
</dbReference>
<feature type="domain" description="DUF8039" evidence="3">
    <location>
        <begin position="888"/>
        <end position="966"/>
    </location>
</feature>
<dbReference type="Pfam" id="PF26133">
    <property type="entry name" value="DUF8039"/>
    <property type="match status" value="1"/>
</dbReference>
<feature type="domain" description="Clathrin/coatomer adaptor adaptin-like N-terminal" evidence="2">
    <location>
        <begin position="79"/>
        <end position="340"/>
    </location>
</feature>
<feature type="compositionally biased region" description="Polar residues" evidence="1">
    <location>
        <begin position="448"/>
        <end position="464"/>
    </location>
</feature>
<feature type="compositionally biased region" description="Gly residues" evidence="1">
    <location>
        <begin position="416"/>
        <end position="426"/>
    </location>
</feature>
<dbReference type="GO" id="GO:0000139">
    <property type="term" value="C:Golgi membrane"/>
    <property type="evidence" value="ECO:0007669"/>
    <property type="project" value="TreeGrafter"/>
</dbReference>
<dbReference type="SUPFAM" id="SSF48371">
    <property type="entry name" value="ARM repeat"/>
    <property type="match status" value="1"/>
</dbReference>
<dbReference type="Proteomes" id="UP001231189">
    <property type="component" value="Unassembled WGS sequence"/>
</dbReference>
<gene>
    <name evidence="4" type="ORF">QYE76_042975</name>
</gene>
<evidence type="ECO:0000259" key="2">
    <source>
        <dbReference type="Pfam" id="PF01602"/>
    </source>
</evidence>
<dbReference type="PANTHER" id="PTHR10261:SF0">
    <property type="entry name" value="COATOMER SUBUNIT GAMMA-2"/>
    <property type="match status" value="1"/>
</dbReference>
<dbReference type="Pfam" id="PF01602">
    <property type="entry name" value="Adaptin_N"/>
    <property type="match status" value="1"/>
</dbReference>
<feature type="region of interest" description="Disordered" evidence="1">
    <location>
        <begin position="678"/>
        <end position="697"/>
    </location>
</feature>
<sequence length="1497" mass="166249">MDVRTASARPSSMHGEPSMAALPTYSRWCWGYLCPARGAAEAPLPAGTQSRDTAQRHRQTHPLDARTEYYSPFLGIEKGAVLQEARVFNDPQLDARRCCQVITKLLYLLNQGDTFTKVEATEVFFATTKLFQSKDAGLRRMVYLMIKELSPSADEVIIVTSSLMKDMNSKTDMYRANAIRVLCRIIDSTLLTQIERYLKQAIVDKNPVVASAALVSGIYLLQTSPEVVKRWSNEVQEAVQSRAALVQFHALALLHQIRQNDRLAVSKLVSSLTRGSVRSPLAQCLLIRYTSQVIRESGMNTQGGDRPFFDFLESCLRNKAEMVILEAARAITDLNGVTSQIANMSADDNVAGTSKAAMTLEEEARAANVEFWEFGPSQRQEEEEVDLAAEEVGADRQMTEAGEEEEYEPTTDGAAHTGGDGVGEADGSGNPAAKKKKKPRKDRKPTVLANTTSEITLVSESGQPQEPEAVAAGYGMQLGCIVRESMSINTVKIRGEGNEHLVELCLRKLHRRYKFPAPYNNLERSNPVNKLAITKMSNALSSWKSRVKAKIDKGESFESIKKGEPMLDEAEFQIFKERLDSDDAKAWTEWGRQMHELNLGAHHLGSGGYRGKIPIWEKEDEELARAGKPNPWLKITDLQVRYFVRARYTLDRNTMEFVTEHDDVRKFEEKLNEQLAKADLPEAESSSQGSTEPWDTPFNRALNILKERPVSKPPTSAGRVCGFGTSMKFREYYKEENSKKRRRSAMSEEDKAEVEELRKKVSMLEEKQANSMDKDEVDKLFEKKLRDFLPPQVIEGIAAWNAAGQVGSIKVPSAGASNSIFNASPSPDLVTPPPTIAAGQPMELDEPVPPADPAEATKAQPAAAVLHNAPEPPKIDRPAATVSTLAQLNAITKDTPCVLLHCAPGGELKDVATGMIIQPKSTTLHTVAMDANVLKVTLGRVLPGCEDMDPPIQPEGADEHLTLENCHGYTMPIVRPPARRAAPPVVTATTSRHKKLLGESLPQPPPAEPKGKAAAPLSPIPSPNEDDIDDDGPVDVDAYLNTGADIDDLYMAGAHEEAYRARDEPAGPPKATKQRLVFRGFSQETPPAADTQEPTAANIFSPNTLINKVNEQFEASGAVAPKKPRKRPSKNKEKSASQPPPTIRHRDSMVPPSKDGLTRMHEAGKPILGPELLHLASGAMLPLQDSILVLESILLKDKDPNYPVFTVRVPRDVGFVTDVPADIFFIAYEDIFKLFHARRLDYNLVRLFALNLAMKIKRESIPDVAIADPYYMRESQLNLSAVRVRASLYLQKCFLDNKRKDNILLAYFPEDTHCVLISIAPKFSLATYFDSGSAKKKNYARIRGVLDDALEGYFKKGGAFKEKAECFRDDGKHKFKHVFEFPCVKQPENSTLDAFYVMHHLKGFVRDSQNLRLPSALRGWAEKLARINDDDLREDFQDTRVKLSHIITQDVTTGGGPLHQGRALCKRDIEHRLKAQGDTRTWITKDLYKPFPEPCEP</sequence>
<dbReference type="GO" id="GO:0006891">
    <property type="term" value="P:intra-Golgi vesicle-mediated transport"/>
    <property type="evidence" value="ECO:0007669"/>
    <property type="project" value="TreeGrafter"/>
</dbReference>
<dbReference type="GO" id="GO:0006888">
    <property type="term" value="P:endoplasmic reticulum to Golgi vesicle-mediated transport"/>
    <property type="evidence" value="ECO:0007669"/>
    <property type="project" value="TreeGrafter"/>
</dbReference>
<proteinExistence type="predicted"/>
<dbReference type="InterPro" id="IPR002553">
    <property type="entry name" value="Clathrin/coatomer_adapt-like_N"/>
</dbReference>
<evidence type="ECO:0000259" key="3">
    <source>
        <dbReference type="Pfam" id="PF26133"/>
    </source>
</evidence>
<feature type="region of interest" description="Disordered" evidence="1">
    <location>
        <begin position="990"/>
        <end position="1030"/>
    </location>
</feature>
<organism evidence="4 5">
    <name type="scientific">Lolium multiflorum</name>
    <name type="common">Italian ryegrass</name>
    <name type="synonym">Lolium perenne subsp. multiflorum</name>
    <dbReference type="NCBI Taxonomy" id="4521"/>
    <lineage>
        <taxon>Eukaryota</taxon>
        <taxon>Viridiplantae</taxon>
        <taxon>Streptophyta</taxon>
        <taxon>Embryophyta</taxon>
        <taxon>Tracheophyta</taxon>
        <taxon>Spermatophyta</taxon>
        <taxon>Magnoliopsida</taxon>
        <taxon>Liliopsida</taxon>
        <taxon>Poales</taxon>
        <taxon>Poaceae</taxon>
        <taxon>BOP clade</taxon>
        <taxon>Pooideae</taxon>
        <taxon>Poodae</taxon>
        <taxon>Poeae</taxon>
        <taxon>Poeae Chloroplast Group 2 (Poeae type)</taxon>
        <taxon>Loliodinae</taxon>
        <taxon>Loliinae</taxon>
        <taxon>Lolium</taxon>
    </lineage>
</organism>
<accession>A0AAD8WV58</accession>